<feature type="compositionally biased region" description="Polar residues" evidence="1">
    <location>
        <begin position="222"/>
        <end position="233"/>
    </location>
</feature>
<comment type="caution">
    <text evidence="3">The sequence shown here is derived from an EMBL/GenBank/DDBJ whole genome shotgun (WGS) entry which is preliminary data.</text>
</comment>
<keyword evidence="4" id="KW-1185">Reference proteome</keyword>
<feature type="region of interest" description="Disordered" evidence="1">
    <location>
        <begin position="215"/>
        <end position="245"/>
    </location>
</feature>
<dbReference type="AlphaFoldDB" id="A0A9N8HDI5"/>
<reference evidence="3" key="1">
    <citation type="submission" date="2020-06" db="EMBL/GenBank/DDBJ databases">
        <authorList>
            <consortium name="Plant Systems Biology data submission"/>
        </authorList>
    </citation>
    <scope>NUCLEOTIDE SEQUENCE</scope>
    <source>
        <strain evidence="3">D6</strain>
    </source>
</reference>
<evidence type="ECO:0000256" key="2">
    <source>
        <dbReference type="SAM" id="Phobius"/>
    </source>
</evidence>
<keyword evidence="2" id="KW-1133">Transmembrane helix</keyword>
<dbReference type="EMBL" id="CAICTM010000428">
    <property type="protein sequence ID" value="CAB9510281.1"/>
    <property type="molecule type" value="Genomic_DNA"/>
</dbReference>
<keyword evidence="2" id="KW-0472">Membrane</keyword>
<evidence type="ECO:0000313" key="4">
    <source>
        <dbReference type="Proteomes" id="UP001153069"/>
    </source>
</evidence>
<sequence>MVRRKLLPLEGFGGHPNAAYLPLGECQGDCDSDDDCKGNLKCFERGPGDPVPGCEGGEEAMSRTDYCVSPSANTGSGGSDGASQRYSSSAQYEINIKPASEQSESLGQNVQQQSSTQSQAQNDLVGFGATPPNGKVLAECEGDCDNDQDCDDGLVCFQRGPGNFVPGCNGGQDNLSKSDFCVKKGLAAAVRNSQGSSSSATISFETNAASGGESSLYGGASGSQSHEGTNSGASPHGDASHADSVVQESGSSRLSLAGLFGFTIALVPVILGYLLEGY</sequence>
<dbReference type="Proteomes" id="UP001153069">
    <property type="component" value="Unassembled WGS sequence"/>
</dbReference>
<keyword evidence="2" id="KW-0812">Transmembrane</keyword>
<feature type="compositionally biased region" description="Low complexity" evidence="1">
    <location>
        <begin position="108"/>
        <end position="121"/>
    </location>
</feature>
<evidence type="ECO:0000313" key="3">
    <source>
        <dbReference type="EMBL" id="CAB9510281.1"/>
    </source>
</evidence>
<dbReference type="OrthoDB" id="46933at2759"/>
<name>A0A9N8HDI5_9STRA</name>
<feature type="transmembrane region" description="Helical" evidence="2">
    <location>
        <begin position="254"/>
        <end position="275"/>
    </location>
</feature>
<organism evidence="3 4">
    <name type="scientific">Seminavis robusta</name>
    <dbReference type="NCBI Taxonomy" id="568900"/>
    <lineage>
        <taxon>Eukaryota</taxon>
        <taxon>Sar</taxon>
        <taxon>Stramenopiles</taxon>
        <taxon>Ochrophyta</taxon>
        <taxon>Bacillariophyta</taxon>
        <taxon>Bacillariophyceae</taxon>
        <taxon>Bacillariophycidae</taxon>
        <taxon>Naviculales</taxon>
        <taxon>Naviculaceae</taxon>
        <taxon>Seminavis</taxon>
    </lineage>
</organism>
<proteinExistence type="predicted"/>
<evidence type="ECO:0000256" key="1">
    <source>
        <dbReference type="SAM" id="MobiDB-lite"/>
    </source>
</evidence>
<protein>
    <submittedName>
        <fullName evidence="3">Uncharacterized protein</fullName>
    </submittedName>
</protein>
<gene>
    <name evidence="3" type="ORF">SEMRO_429_G141080.1</name>
</gene>
<feature type="region of interest" description="Disordered" evidence="1">
    <location>
        <begin position="101"/>
        <end position="128"/>
    </location>
</feature>
<accession>A0A9N8HDI5</accession>
<feature type="region of interest" description="Disordered" evidence="1">
    <location>
        <begin position="66"/>
        <end position="88"/>
    </location>
</feature>